<dbReference type="EMBL" id="JAWZYT010004201">
    <property type="protein sequence ID" value="KAK4294774.1"/>
    <property type="molecule type" value="Genomic_DNA"/>
</dbReference>
<keyword evidence="7" id="KW-0325">Glycoprotein</keyword>
<feature type="transmembrane region" description="Helical" evidence="9">
    <location>
        <begin position="762"/>
        <end position="781"/>
    </location>
</feature>
<dbReference type="PANTHER" id="PTHR12185:SF14">
    <property type="entry name" value="CHOLESTEROL UPTAKE PROTEIN 1"/>
    <property type="match status" value="1"/>
</dbReference>
<gene>
    <name evidence="10" type="ORF">Pmani_032622</name>
</gene>
<comment type="subcellular location">
    <subcellularLocation>
        <location evidence="1">Membrane</location>
        <topology evidence="1">Multi-pass membrane protein</topology>
    </subcellularLocation>
</comment>
<feature type="transmembrane region" description="Helical" evidence="9">
    <location>
        <begin position="703"/>
        <end position="724"/>
    </location>
</feature>
<keyword evidence="5 9" id="KW-1133">Transmembrane helix</keyword>
<protein>
    <recommendedName>
        <fullName evidence="12">SID1-like protein</fullName>
    </recommendedName>
</protein>
<proteinExistence type="inferred from homology"/>
<feature type="transmembrane region" description="Helical" evidence="9">
    <location>
        <begin position="42"/>
        <end position="60"/>
    </location>
</feature>
<evidence type="ECO:0000256" key="5">
    <source>
        <dbReference type="ARBA" id="ARBA00022989"/>
    </source>
</evidence>
<feature type="transmembrane region" description="Helical" evidence="9">
    <location>
        <begin position="850"/>
        <end position="870"/>
    </location>
</feature>
<evidence type="ECO:0000313" key="11">
    <source>
        <dbReference type="Proteomes" id="UP001292094"/>
    </source>
</evidence>
<evidence type="ECO:0000256" key="2">
    <source>
        <dbReference type="ARBA" id="ARBA00006618"/>
    </source>
</evidence>
<name>A0AAE1NRD0_9EUCA</name>
<evidence type="ECO:0000256" key="4">
    <source>
        <dbReference type="ARBA" id="ARBA00022729"/>
    </source>
</evidence>
<sequence>MENNKYTSKHFTNYNINRCVCVSRELLITLVKVVKMSAPCNFILMPLLLMIVGVMGNVSIPPQQPTDSFLSEQPKTVKNIIQDQVINSSSMVESDSTEDSQGPTHANMIATKDSQESQQVIVNPLAPLQDMPELRKKEETRNSSAFCLNQNSSEPKNLDCKFFLYNYDITLNSSVPCIFTCTYNLDDKQLWPLRLHINTKYSHPTHNPAFITVQQTADISAWKLPMTFPSLGDDQKFFMMESTLCPPFIKQEGKETVSLRITTGSPINLTVILSKDQHFELVKEVNQTFHVTPMAQWFKLYRWEDKEESVLVTTNSIKGKTVCARLLVQNARCPLSEASLQWGVDPHRYQTFTKQGGMVVHRNNFPDGLFIMVLSLPDDMPCILSDSREFNRTSRSKSVILEVYNHATLYSNWYTFFLTAIFVLCAVGGITAVTLIAINKSLKSNTDEVDREQLLGGSVESAGSQGQFRVEVGAAYMSGSRGPTGMDGGRFRDRENPSTPIHDDLVDIDEEQDMGAGGNRGVSGQLLEAPLGRNTAGSVLSIEDPPQHAGGVNSIQPAYPPPATYGPPASLSPFTETFNPRFVMWWKKVAVFEMKTAEAQVSEVGFQNNLIIMALFAGLPTTELLRSYLRVMLHNGAEDQCFFNSRCMTNFWPFYDFARVFTNIGYLLTGCAFVFIVRRHQKLTRAILDTVSADDSVGVSRHYGLYMSLGYGLIIQSIMSSLYHTCPNSVTIRFDMMFMYVLLTVCVLCMWGLRHGDVTHHIYPTTVAVGVALVMAELREWVSREIFWTTASILYGIILIPNIALMARCGIWSFSPNKLWQVWKGWSPEVMKKLYDVVSQDDRTSTPMQVMRIVSGLVANIILIGCGIGIDPNVYTFILIVCLVNTTLYIFNYVLTKRIGCGEKGQLLAWICLGVSLLLWVPALVSYFIHTSDSETSPSTSRALNSACSIMGVYDFHDLWHLTSAFALFFFFIALLTLDDDLCWEPSRRIHVF</sequence>
<dbReference type="AlphaFoldDB" id="A0AAE1NRD0"/>
<dbReference type="GO" id="GO:0003725">
    <property type="term" value="F:double-stranded RNA binding"/>
    <property type="evidence" value="ECO:0007669"/>
    <property type="project" value="TreeGrafter"/>
</dbReference>
<feature type="transmembrane region" description="Helical" evidence="9">
    <location>
        <begin position="959"/>
        <end position="978"/>
    </location>
</feature>
<evidence type="ECO:0000256" key="7">
    <source>
        <dbReference type="ARBA" id="ARBA00023180"/>
    </source>
</evidence>
<evidence type="ECO:0000256" key="3">
    <source>
        <dbReference type="ARBA" id="ARBA00022692"/>
    </source>
</evidence>
<feature type="transmembrane region" description="Helical" evidence="9">
    <location>
        <begin position="876"/>
        <end position="895"/>
    </location>
</feature>
<feature type="transmembrane region" description="Helical" evidence="9">
    <location>
        <begin position="657"/>
        <end position="677"/>
    </location>
</feature>
<keyword evidence="11" id="KW-1185">Reference proteome</keyword>
<comment type="similarity">
    <text evidence="2">Belongs to the SID1 family.</text>
</comment>
<keyword evidence="6 9" id="KW-0472">Membrane</keyword>
<feature type="transmembrane region" description="Helical" evidence="9">
    <location>
        <begin position="793"/>
        <end position="814"/>
    </location>
</feature>
<dbReference type="InterPro" id="IPR025958">
    <property type="entry name" value="SID1_TM_fam"/>
</dbReference>
<feature type="transmembrane region" description="Helical" evidence="9">
    <location>
        <begin position="736"/>
        <end position="753"/>
    </location>
</feature>
<dbReference type="PANTHER" id="PTHR12185">
    <property type="entry name" value="SID1 TRANSMEMBRANE FAMILY MEMEBER"/>
    <property type="match status" value="1"/>
</dbReference>
<evidence type="ECO:0000256" key="6">
    <source>
        <dbReference type="ARBA" id="ARBA00023136"/>
    </source>
</evidence>
<dbReference type="GO" id="GO:0051033">
    <property type="term" value="F:RNA transmembrane transporter activity"/>
    <property type="evidence" value="ECO:0007669"/>
    <property type="project" value="TreeGrafter"/>
</dbReference>
<accession>A0AAE1NRD0</accession>
<feature type="transmembrane region" description="Helical" evidence="9">
    <location>
        <begin position="413"/>
        <end position="438"/>
    </location>
</feature>
<feature type="region of interest" description="Disordered" evidence="8">
    <location>
        <begin position="537"/>
        <end position="561"/>
    </location>
</feature>
<evidence type="ECO:0000313" key="10">
    <source>
        <dbReference type="EMBL" id="KAK4294774.1"/>
    </source>
</evidence>
<evidence type="ECO:0000256" key="8">
    <source>
        <dbReference type="SAM" id="MobiDB-lite"/>
    </source>
</evidence>
<keyword evidence="3 9" id="KW-0812">Transmembrane</keyword>
<evidence type="ECO:0000256" key="1">
    <source>
        <dbReference type="ARBA" id="ARBA00004141"/>
    </source>
</evidence>
<keyword evidence="4" id="KW-0732">Signal</keyword>
<feature type="transmembrane region" description="Helical" evidence="9">
    <location>
        <begin position="610"/>
        <end position="629"/>
    </location>
</feature>
<comment type="caution">
    <text evidence="10">The sequence shown here is derived from an EMBL/GenBank/DDBJ whole genome shotgun (WGS) entry which is preliminary data.</text>
</comment>
<feature type="transmembrane region" description="Helical" evidence="9">
    <location>
        <begin position="907"/>
        <end position="929"/>
    </location>
</feature>
<reference evidence="10" key="1">
    <citation type="submission" date="2023-11" db="EMBL/GenBank/DDBJ databases">
        <title>Genome assemblies of two species of porcelain crab, Petrolisthes cinctipes and Petrolisthes manimaculis (Anomura: Porcellanidae).</title>
        <authorList>
            <person name="Angst P."/>
        </authorList>
    </citation>
    <scope>NUCLEOTIDE SEQUENCE</scope>
    <source>
        <strain evidence="10">PB745_02</strain>
        <tissue evidence="10">Gill</tissue>
    </source>
</reference>
<dbReference type="Pfam" id="PF13965">
    <property type="entry name" value="SID-1_RNA_chan"/>
    <property type="match status" value="2"/>
</dbReference>
<evidence type="ECO:0000256" key="9">
    <source>
        <dbReference type="SAM" id="Phobius"/>
    </source>
</evidence>
<dbReference type="GO" id="GO:0005764">
    <property type="term" value="C:lysosome"/>
    <property type="evidence" value="ECO:0007669"/>
    <property type="project" value="TreeGrafter"/>
</dbReference>
<organism evidence="10 11">
    <name type="scientific">Petrolisthes manimaculis</name>
    <dbReference type="NCBI Taxonomy" id="1843537"/>
    <lineage>
        <taxon>Eukaryota</taxon>
        <taxon>Metazoa</taxon>
        <taxon>Ecdysozoa</taxon>
        <taxon>Arthropoda</taxon>
        <taxon>Crustacea</taxon>
        <taxon>Multicrustacea</taxon>
        <taxon>Malacostraca</taxon>
        <taxon>Eumalacostraca</taxon>
        <taxon>Eucarida</taxon>
        <taxon>Decapoda</taxon>
        <taxon>Pleocyemata</taxon>
        <taxon>Anomura</taxon>
        <taxon>Galatheoidea</taxon>
        <taxon>Porcellanidae</taxon>
        <taxon>Petrolisthes</taxon>
    </lineage>
</organism>
<dbReference type="GO" id="GO:0005886">
    <property type="term" value="C:plasma membrane"/>
    <property type="evidence" value="ECO:0007669"/>
    <property type="project" value="TreeGrafter"/>
</dbReference>
<dbReference type="Proteomes" id="UP001292094">
    <property type="component" value="Unassembled WGS sequence"/>
</dbReference>
<evidence type="ECO:0008006" key="12">
    <source>
        <dbReference type="Google" id="ProtNLM"/>
    </source>
</evidence>
<feature type="region of interest" description="Disordered" evidence="8">
    <location>
        <begin position="479"/>
        <end position="503"/>
    </location>
</feature>
<feature type="compositionally biased region" description="Basic and acidic residues" evidence="8">
    <location>
        <begin position="489"/>
        <end position="503"/>
    </location>
</feature>